<dbReference type="STRING" id="1797240.A3D68_00680"/>
<keyword evidence="5" id="KW-0460">Magnesium</keyword>
<evidence type="ECO:0000256" key="7">
    <source>
        <dbReference type="SAM" id="Phobius"/>
    </source>
</evidence>
<keyword evidence="4" id="KW-0378">Hydrolase</keyword>
<evidence type="ECO:0000256" key="1">
    <source>
        <dbReference type="ARBA" id="ARBA00022722"/>
    </source>
</evidence>
<dbReference type="InterPro" id="IPR021127">
    <property type="entry name" value="CRISPR_associated_Cas2"/>
</dbReference>
<evidence type="ECO:0000313" key="9">
    <source>
        <dbReference type="EMBL" id="OGC83800.1"/>
    </source>
</evidence>
<evidence type="ECO:0000256" key="4">
    <source>
        <dbReference type="ARBA" id="ARBA00022801"/>
    </source>
</evidence>
<dbReference type="Pfam" id="PF20803">
    <property type="entry name" value="PaaX_M"/>
    <property type="match status" value="1"/>
</dbReference>
<evidence type="ECO:0000256" key="5">
    <source>
        <dbReference type="ARBA" id="ARBA00022842"/>
    </source>
</evidence>
<evidence type="ECO:0000256" key="2">
    <source>
        <dbReference type="ARBA" id="ARBA00022723"/>
    </source>
</evidence>
<dbReference type="Proteomes" id="UP000177564">
    <property type="component" value="Unassembled WGS sequence"/>
</dbReference>
<accession>A0A1F4XQ50</accession>
<feature type="domain" description="Transcriptional repressor PaaX-like central Cas2-like" evidence="8">
    <location>
        <begin position="105"/>
        <end position="182"/>
    </location>
</feature>
<keyword evidence="7" id="KW-1133">Transmembrane helix</keyword>
<keyword evidence="7" id="KW-0472">Membrane</keyword>
<dbReference type="PANTHER" id="PTHR30319">
    <property type="entry name" value="PHENYLACETIC ACID REGULATOR-RELATED TRANSCRIPTIONAL REPRESSOR"/>
    <property type="match status" value="1"/>
</dbReference>
<dbReference type="AlphaFoldDB" id="A0A1F4XQ50"/>
<dbReference type="PANTHER" id="PTHR30319:SF1">
    <property type="entry name" value="TRANSCRIPTIONAL REPRESSOR PAAX"/>
    <property type="match status" value="1"/>
</dbReference>
<feature type="transmembrane region" description="Helical" evidence="7">
    <location>
        <begin position="20"/>
        <end position="44"/>
    </location>
</feature>
<protein>
    <submittedName>
        <fullName evidence="9">CRISPR-associated endonuclease Cas2</fullName>
    </submittedName>
</protein>
<dbReference type="InterPro" id="IPR048846">
    <property type="entry name" value="PaaX-like_central"/>
</dbReference>
<keyword evidence="3 9" id="KW-0255">Endonuclease</keyword>
<keyword evidence="7" id="KW-0812">Transmembrane</keyword>
<keyword evidence="6" id="KW-0051">Antiviral defense</keyword>
<evidence type="ECO:0000313" key="10">
    <source>
        <dbReference type="Proteomes" id="UP000177564"/>
    </source>
</evidence>
<reference evidence="9 10" key="1">
    <citation type="journal article" date="2016" name="Nat. Commun.">
        <title>Thousands of microbial genomes shed light on interconnected biogeochemical processes in an aquifer system.</title>
        <authorList>
            <person name="Anantharaman K."/>
            <person name="Brown C.T."/>
            <person name="Hug L.A."/>
            <person name="Sharon I."/>
            <person name="Castelle C.J."/>
            <person name="Probst A.J."/>
            <person name="Thomas B.C."/>
            <person name="Singh A."/>
            <person name="Wilkins M.J."/>
            <person name="Karaoz U."/>
            <person name="Brodie E.L."/>
            <person name="Williams K.H."/>
            <person name="Hubbard S.S."/>
            <person name="Banfield J.F."/>
        </authorList>
    </citation>
    <scope>NUCLEOTIDE SEQUENCE [LARGE SCALE GENOMIC DNA]</scope>
</reference>
<evidence type="ECO:0000259" key="8">
    <source>
        <dbReference type="Pfam" id="PF20803"/>
    </source>
</evidence>
<dbReference type="GO" id="GO:0004521">
    <property type="term" value="F:RNA endonuclease activity"/>
    <property type="evidence" value="ECO:0007669"/>
    <property type="project" value="InterPro"/>
</dbReference>
<keyword evidence="2" id="KW-0479">Metal-binding</keyword>
<dbReference type="SUPFAM" id="SSF143430">
    <property type="entry name" value="TTP0101/SSO1404-like"/>
    <property type="match status" value="1"/>
</dbReference>
<sequence>MGALEKSVKVQIRKSKINSSIISAAAVSGGIALAVLAPSLLSTLGRTKYLKQRRYQLKSSFSRLVAAGYIALVEEGGKKRARLTPKGERYAALLGEGKLAPKKPKRWDGKWRMLVFDIPERRRAVRTKIRAALISLGFVRLQDSVWVYPYDCEDLITLLKTDFKVGKDVLYVIADRIEFDKPLRILFGLV</sequence>
<organism evidence="9 10">
    <name type="scientific">Candidatus Adlerbacteria bacterium RIFCSPHIGHO2_02_FULL_52_17</name>
    <dbReference type="NCBI Taxonomy" id="1797240"/>
    <lineage>
        <taxon>Bacteria</taxon>
        <taxon>Candidatus Adleribacteriota</taxon>
    </lineage>
</organism>
<proteinExistence type="predicted"/>
<dbReference type="EMBL" id="MEWU01000010">
    <property type="protein sequence ID" value="OGC83800.1"/>
    <property type="molecule type" value="Genomic_DNA"/>
</dbReference>
<evidence type="ECO:0000256" key="3">
    <source>
        <dbReference type="ARBA" id="ARBA00022759"/>
    </source>
</evidence>
<comment type="caution">
    <text evidence="9">The sequence shown here is derived from an EMBL/GenBank/DDBJ whole genome shotgun (WGS) entry which is preliminary data.</text>
</comment>
<dbReference type="NCBIfam" id="TIGR01573">
    <property type="entry name" value="cas2"/>
    <property type="match status" value="1"/>
</dbReference>
<evidence type="ECO:0000256" key="6">
    <source>
        <dbReference type="ARBA" id="ARBA00023118"/>
    </source>
</evidence>
<dbReference type="Gene3D" id="3.30.70.2650">
    <property type="match status" value="1"/>
</dbReference>
<dbReference type="GO" id="GO:0006351">
    <property type="term" value="P:DNA-templated transcription"/>
    <property type="evidence" value="ECO:0007669"/>
    <property type="project" value="TreeGrafter"/>
</dbReference>
<name>A0A1F4XQ50_9BACT</name>
<dbReference type="GO" id="GO:0043571">
    <property type="term" value="P:maintenance of CRISPR repeat elements"/>
    <property type="evidence" value="ECO:0007669"/>
    <property type="project" value="InterPro"/>
</dbReference>
<keyword evidence="1" id="KW-0540">Nuclease</keyword>
<gene>
    <name evidence="9" type="ORF">A3D68_00680</name>
</gene>